<proteinExistence type="predicted"/>
<sequence>MRTAILDRSRINIAILEGLRLEVGRNILIYCEIFAKLEKNRKFEELRYWTNPRKLVQVSFFDDSIQTSCIRAANVSMHDLAKRVSRDREKLLYSSLLSRIQLSISRNGDEKWRCHFPGHNLEYECGERNLQDEKVKSDNFTILKYNIVYVLALLGCGAKFLLFAFLGAVPIAAYTEKDGGRHSTKRPRTVPGIVRNILNNYRSASENRLRTNSRTYSEKTQPPASSQRIDLNSHRSDGSALYLTLILPTDRSTEVVTLTIELSPQEQFIPPFSCATMDHPVATAGSRPFVNSLMKNYDEGAGQQPVASLPGLVAILSPWRRKKRGRFKDRPSTMSIRVSGVYLVPSPAANNEPANEKPSNLSVENNLHQQHHHHHHHAAKTVTIVAGPQRSNSLDY</sequence>
<evidence type="ECO:0000313" key="4">
    <source>
        <dbReference type="Proteomes" id="UP000242457"/>
    </source>
</evidence>
<evidence type="ECO:0000313" key="3">
    <source>
        <dbReference type="EMBL" id="PBC31476.1"/>
    </source>
</evidence>
<evidence type="ECO:0000256" key="1">
    <source>
        <dbReference type="SAM" id="MobiDB-lite"/>
    </source>
</evidence>
<protein>
    <submittedName>
        <fullName evidence="3">Uncharacterized protein</fullName>
    </submittedName>
</protein>
<feature type="region of interest" description="Disordered" evidence="1">
    <location>
        <begin position="208"/>
        <end position="231"/>
    </location>
</feature>
<accession>A0A2A3EJW1</accession>
<keyword evidence="4" id="KW-1185">Reference proteome</keyword>
<dbReference type="EMBL" id="KZ288232">
    <property type="protein sequence ID" value="PBC31476.1"/>
    <property type="molecule type" value="Genomic_DNA"/>
</dbReference>
<keyword evidence="2" id="KW-1133">Transmembrane helix</keyword>
<organism evidence="3 4">
    <name type="scientific">Apis cerana cerana</name>
    <name type="common">Oriental honeybee</name>
    <dbReference type="NCBI Taxonomy" id="94128"/>
    <lineage>
        <taxon>Eukaryota</taxon>
        <taxon>Metazoa</taxon>
        <taxon>Ecdysozoa</taxon>
        <taxon>Arthropoda</taxon>
        <taxon>Hexapoda</taxon>
        <taxon>Insecta</taxon>
        <taxon>Pterygota</taxon>
        <taxon>Neoptera</taxon>
        <taxon>Endopterygota</taxon>
        <taxon>Hymenoptera</taxon>
        <taxon>Apocrita</taxon>
        <taxon>Aculeata</taxon>
        <taxon>Apoidea</taxon>
        <taxon>Anthophila</taxon>
        <taxon>Apidae</taxon>
        <taxon>Apis</taxon>
    </lineage>
</organism>
<feature type="compositionally biased region" description="Basic residues" evidence="1">
    <location>
        <begin position="369"/>
        <end position="379"/>
    </location>
</feature>
<dbReference type="Proteomes" id="UP000242457">
    <property type="component" value="Unassembled WGS sequence"/>
</dbReference>
<gene>
    <name evidence="3" type="ORF">APICC_02290</name>
</gene>
<evidence type="ECO:0000256" key="2">
    <source>
        <dbReference type="SAM" id="Phobius"/>
    </source>
</evidence>
<feature type="region of interest" description="Disordered" evidence="1">
    <location>
        <begin position="367"/>
        <end position="396"/>
    </location>
</feature>
<name>A0A2A3EJW1_APICC</name>
<keyword evidence="2" id="KW-0812">Transmembrane</keyword>
<reference evidence="3 4" key="1">
    <citation type="submission" date="2014-07" db="EMBL/GenBank/DDBJ databases">
        <title>Genomic and transcriptomic analysis on Apis cerana provide comprehensive insights into honey bee biology.</title>
        <authorList>
            <person name="Diao Q."/>
            <person name="Sun L."/>
            <person name="Zheng H."/>
            <person name="Zheng H."/>
            <person name="Xu S."/>
            <person name="Wang S."/>
            <person name="Zeng Z."/>
            <person name="Hu F."/>
            <person name="Su S."/>
            <person name="Wu J."/>
        </authorList>
    </citation>
    <scope>NUCLEOTIDE SEQUENCE [LARGE SCALE GENOMIC DNA]</scope>
    <source>
        <tissue evidence="3">Pupae without intestine</tissue>
    </source>
</reference>
<dbReference type="STRING" id="94128.A0A2A3EJW1"/>
<feature type="compositionally biased region" description="Polar residues" evidence="1">
    <location>
        <begin position="208"/>
        <end position="230"/>
    </location>
</feature>
<feature type="transmembrane region" description="Helical" evidence="2">
    <location>
        <begin position="147"/>
        <end position="174"/>
    </location>
</feature>
<dbReference type="AlphaFoldDB" id="A0A2A3EJW1"/>
<keyword evidence="2" id="KW-0472">Membrane</keyword>
<dbReference type="OrthoDB" id="5563016at2759"/>